<evidence type="ECO:0000313" key="2">
    <source>
        <dbReference type="EMBL" id="TGO26987.1"/>
    </source>
</evidence>
<feature type="compositionally biased region" description="Basic residues" evidence="1">
    <location>
        <begin position="136"/>
        <end position="150"/>
    </location>
</feature>
<keyword evidence="3" id="KW-1185">Reference proteome</keyword>
<dbReference type="PANTHER" id="PTHR38846:SF1">
    <property type="entry name" value="C3H1-TYPE DOMAIN-CONTAINING PROTEIN"/>
    <property type="match status" value="1"/>
</dbReference>
<dbReference type="PANTHER" id="PTHR38846">
    <property type="entry name" value="C3H1-TYPE DOMAIN-CONTAINING PROTEIN"/>
    <property type="match status" value="1"/>
</dbReference>
<evidence type="ECO:0000256" key="1">
    <source>
        <dbReference type="SAM" id="MobiDB-lite"/>
    </source>
</evidence>
<name>A0A4Z1FYW7_9HELO</name>
<feature type="compositionally biased region" description="Polar residues" evidence="1">
    <location>
        <begin position="33"/>
        <end position="42"/>
    </location>
</feature>
<dbReference type="AlphaFoldDB" id="A0A4Z1FYW7"/>
<accession>A0A4Z1FYW7</accession>
<reference evidence="2 3" key="1">
    <citation type="submission" date="2017-12" db="EMBL/GenBank/DDBJ databases">
        <title>Comparative genomics of Botrytis spp.</title>
        <authorList>
            <person name="Valero-Jimenez C.A."/>
            <person name="Tapia P."/>
            <person name="Veloso J."/>
            <person name="Silva-Moreno E."/>
            <person name="Staats M."/>
            <person name="Valdes J.H."/>
            <person name="Van Kan J.A.L."/>
        </authorList>
    </citation>
    <scope>NUCLEOTIDE SEQUENCE [LARGE SCALE GENOMIC DNA]</scope>
    <source>
        <strain evidence="2 3">Bp0003</strain>
    </source>
</reference>
<dbReference type="EMBL" id="PQXI01000049">
    <property type="protein sequence ID" value="TGO26987.1"/>
    <property type="molecule type" value="Genomic_DNA"/>
</dbReference>
<feature type="compositionally biased region" description="Basic residues" evidence="1">
    <location>
        <begin position="83"/>
        <end position="96"/>
    </location>
</feature>
<feature type="region of interest" description="Disordered" evidence="1">
    <location>
        <begin position="1"/>
        <end position="157"/>
    </location>
</feature>
<evidence type="ECO:0000313" key="3">
    <source>
        <dbReference type="Proteomes" id="UP000297910"/>
    </source>
</evidence>
<proteinExistence type="predicted"/>
<gene>
    <name evidence="2" type="ORF">BPAE_0049g00140</name>
</gene>
<organism evidence="2 3">
    <name type="scientific">Botrytis paeoniae</name>
    <dbReference type="NCBI Taxonomy" id="278948"/>
    <lineage>
        <taxon>Eukaryota</taxon>
        <taxon>Fungi</taxon>
        <taxon>Dikarya</taxon>
        <taxon>Ascomycota</taxon>
        <taxon>Pezizomycotina</taxon>
        <taxon>Leotiomycetes</taxon>
        <taxon>Helotiales</taxon>
        <taxon>Sclerotiniaceae</taxon>
        <taxon>Botrytis</taxon>
    </lineage>
</organism>
<protein>
    <submittedName>
        <fullName evidence="2">Uncharacterized protein</fullName>
    </submittedName>
</protein>
<dbReference type="Proteomes" id="UP000297910">
    <property type="component" value="Unassembled WGS sequence"/>
</dbReference>
<feature type="compositionally biased region" description="Basic and acidic residues" evidence="1">
    <location>
        <begin position="68"/>
        <end position="82"/>
    </location>
</feature>
<feature type="compositionally biased region" description="Polar residues" evidence="1">
    <location>
        <begin position="107"/>
        <end position="126"/>
    </location>
</feature>
<comment type="caution">
    <text evidence="2">The sequence shown here is derived from an EMBL/GenBank/DDBJ whole genome shotgun (WGS) entry which is preliminary data.</text>
</comment>
<sequence length="342" mass="38427">MAKKSKNSIPNPPRSISDDSNNDDGAPVYTPPETESNDSPSASAHVPDPNHLRDVIIGLQNVNLTQEKAYRPEQEVDKDISTNKKKKSKSRNRSSGKKPVSADIAVSNATDSLQNLAVSDKNANNLESEKINPKAAKNRKVRERKKRRKARLAEEEKQTQDEISNYKWFKNAGWKDMKDFMIGHGFKWGDVDDYAAASELIKRLKEDQASEEYAEPEPPKKEVIKDASVKAKTAKTKKKTVVGLWADYFGNETELANWQRLCVDVGLEEIPTSITQCRKALGKVWVNIFDFLDAKAEGKPVKRYQSERKLAKYTLESGKIYPKSKAKEGGPVRALLAHIFGR</sequence>